<organism evidence="7 8">
    <name type="scientific">Chryseobacterium aquaticum</name>
    <dbReference type="NCBI Taxonomy" id="452084"/>
    <lineage>
        <taxon>Bacteria</taxon>
        <taxon>Pseudomonadati</taxon>
        <taxon>Bacteroidota</taxon>
        <taxon>Flavobacteriia</taxon>
        <taxon>Flavobacteriales</taxon>
        <taxon>Weeksellaceae</taxon>
        <taxon>Chryseobacterium group</taxon>
        <taxon>Chryseobacterium</taxon>
    </lineage>
</organism>
<dbReference type="GO" id="GO:0030313">
    <property type="term" value="C:cell envelope"/>
    <property type="evidence" value="ECO:0007669"/>
    <property type="project" value="UniProtKB-SubCell"/>
</dbReference>
<proteinExistence type="predicted"/>
<evidence type="ECO:0000256" key="2">
    <source>
        <dbReference type="ARBA" id="ARBA00022748"/>
    </source>
</evidence>
<dbReference type="RefSeq" id="WP_056011469.1">
    <property type="nucleotide sequence ID" value="NZ_LLYZ01000002.1"/>
</dbReference>
<gene>
    <name evidence="7" type="ORF">AR438_02390</name>
</gene>
<dbReference type="PROSITE" id="PS51352">
    <property type="entry name" value="THIOREDOXIN_2"/>
    <property type="match status" value="1"/>
</dbReference>
<evidence type="ECO:0000256" key="4">
    <source>
        <dbReference type="ARBA" id="ARBA00023284"/>
    </source>
</evidence>
<evidence type="ECO:0000256" key="5">
    <source>
        <dbReference type="SAM" id="Phobius"/>
    </source>
</evidence>
<keyword evidence="5" id="KW-1133">Transmembrane helix</keyword>
<evidence type="ECO:0000256" key="1">
    <source>
        <dbReference type="ARBA" id="ARBA00004196"/>
    </source>
</evidence>
<dbReference type="CDD" id="cd02966">
    <property type="entry name" value="TlpA_like_family"/>
    <property type="match status" value="1"/>
</dbReference>
<comment type="caution">
    <text evidence="7">The sequence shown here is derived from an EMBL/GenBank/DDBJ whole genome shotgun (WGS) entry which is preliminary data.</text>
</comment>
<dbReference type="Proteomes" id="UP000051682">
    <property type="component" value="Unassembled WGS sequence"/>
</dbReference>
<dbReference type="PANTHER" id="PTHR42852">
    <property type="entry name" value="THIOL:DISULFIDE INTERCHANGE PROTEIN DSBE"/>
    <property type="match status" value="1"/>
</dbReference>
<keyword evidence="8" id="KW-1185">Reference proteome</keyword>
<dbReference type="InterPro" id="IPR050553">
    <property type="entry name" value="Thioredoxin_ResA/DsbE_sf"/>
</dbReference>
<evidence type="ECO:0000256" key="3">
    <source>
        <dbReference type="ARBA" id="ARBA00023157"/>
    </source>
</evidence>
<keyword evidence="3" id="KW-1015">Disulfide bond</keyword>
<dbReference type="InterPro" id="IPR013766">
    <property type="entry name" value="Thioredoxin_domain"/>
</dbReference>
<dbReference type="SUPFAM" id="SSF52833">
    <property type="entry name" value="Thioredoxin-like"/>
    <property type="match status" value="1"/>
</dbReference>
<accession>A0A0Q3HW25</accession>
<dbReference type="EMBL" id="LLYZ01000002">
    <property type="protein sequence ID" value="KQK27079.1"/>
    <property type="molecule type" value="Genomic_DNA"/>
</dbReference>
<keyword evidence="2" id="KW-0201">Cytochrome c-type biogenesis</keyword>
<protein>
    <recommendedName>
        <fullName evidence="6">Thioredoxin domain-containing protein</fullName>
    </recommendedName>
</protein>
<dbReference type="InterPro" id="IPR036249">
    <property type="entry name" value="Thioredoxin-like_sf"/>
</dbReference>
<dbReference type="AlphaFoldDB" id="A0A0Q3HW25"/>
<evidence type="ECO:0000313" key="8">
    <source>
        <dbReference type="Proteomes" id="UP000051682"/>
    </source>
</evidence>
<dbReference type="GO" id="GO:0017004">
    <property type="term" value="P:cytochrome complex assembly"/>
    <property type="evidence" value="ECO:0007669"/>
    <property type="project" value="UniProtKB-KW"/>
</dbReference>
<reference evidence="7 8" key="1">
    <citation type="submission" date="2015-10" db="EMBL/GenBank/DDBJ databases">
        <title>Chryseobacterium aquaticum genome.</title>
        <authorList>
            <person name="Newman J.D."/>
            <person name="Ferguson M.B."/>
            <person name="Miller J.R."/>
        </authorList>
    </citation>
    <scope>NUCLEOTIDE SEQUENCE [LARGE SCALE GENOMIC DNA]</scope>
    <source>
        <strain evidence="7 8">KCTC 12483</strain>
    </source>
</reference>
<dbReference type="Gene3D" id="3.40.30.10">
    <property type="entry name" value="Glutaredoxin"/>
    <property type="match status" value="1"/>
</dbReference>
<dbReference type="Pfam" id="PF00085">
    <property type="entry name" value="Thioredoxin"/>
    <property type="match status" value="1"/>
</dbReference>
<feature type="transmembrane region" description="Helical" evidence="5">
    <location>
        <begin position="6"/>
        <end position="24"/>
    </location>
</feature>
<dbReference type="PANTHER" id="PTHR42852:SF6">
    <property type="entry name" value="THIOL:DISULFIDE INTERCHANGE PROTEIN DSBE"/>
    <property type="match status" value="1"/>
</dbReference>
<name>A0A0Q3HW25_9FLAO</name>
<dbReference type="OrthoDB" id="9815205at2"/>
<feature type="domain" description="Thioredoxin" evidence="6">
    <location>
        <begin position="20"/>
        <end position="179"/>
    </location>
</feature>
<comment type="subcellular location">
    <subcellularLocation>
        <location evidence="1">Cell envelope</location>
    </subcellularLocation>
</comment>
<dbReference type="STRING" id="452084.AR438_02390"/>
<sequence>MKKKVLIAISVIIILLFIIYNVGFQFGNFTIGKQYDNIEHKSKFDIENSNFSKKYLQNDDLSVINLWASWCKPCLEEMPTFVKLKNDFPNVKFATMSIDKDEKKLSKSIDANNLTDDITLENSEYRKAIRNFLDNRELKSLITTEIVPITYIIKNKKIVYKTTGTIDYNEISSKLNALK</sequence>
<keyword evidence="5" id="KW-0472">Membrane</keyword>
<evidence type="ECO:0000259" key="6">
    <source>
        <dbReference type="PROSITE" id="PS51352"/>
    </source>
</evidence>
<evidence type="ECO:0000313" key="7">
    <source>
        <dbReference type="EMBL" id="KQK27079.1"/>
    </source>
</evidence>
<keyword evidence="5" id="KW-0812">Transmembrane</keyword>
<keyword evidence="4" id="KW-0676">Redox-active center</keyword>